<dbReference type="OrthoDB" id="7444419at2759"/>
<protein>
    <recommendedName>
        <fullName evidence="3">CCHC-type domain-containing protein</fullName>
    </recommendedName>
</protein>
<dbReference type="InterPro" id="IPR005312">
    <property type="entry name" value="DUF1759"/>
</dbReference>
<feature type="non-terminal residue" evidence="1">
    <location>
        <position position="1"/>
    </location>
</feature>
<name>A0A0V1F334_TRIPS</name>
<evidence type="ECO:0000313" key="2">
    <source>
        <dbReference type="Proteomes" id="UP000054995"/>
    </source>
</evidence>
<evidence type="ECO:0008006" key="3">
    <source>
        <dbReference type="Google" id="ProtNLM"/>
    </source>
</evidence>
<reference evidence="1 2" key="1">
    <citation type="submission" date="2015-01" db="EMBL/GenBank/DDBJ databases">
        <title>Evolution of Trichinella species and genotypes.</title>
        <authorList>
            <person name="Korhonen P.K."/>
            <person name="Edoardo P."/>
            <person name="Giuseppe L.R."/>
            <person name="Gasser R.B."/>
        </authorList>
    </citation>
    <scope>NUCLEOTIDE SEQUENCE [LARGE SCALE GENOMIC DNA]</scope>
    <source>
        <strain evidence="1">ISS470</strain>
    </source>
</reference>
<dbReference type="Pfam" id="PF03564">
    <property type="entry name" value="DUF1759"/>
    <property type="match status" value="1"/>
</dbReference>
<proteinExistence type="predicted"/>
<dbReference type="AlphaFoldDB" id="A0A0V1F334"/>
<dbReference type="PANTHER" id="PTHR47331">
    <property type="entry name" value="PHD-TYPE DOMAIN-CONTAINING PROTEIN"/>
    <property type="match status" value="1"/>
</dbReference>
<accession>A0A0V1F334</accession>
<sequence length="256" mass="28763">LGKLQPVPLPKFDGDILQFKAFWDHFEVSVDRREDLGAITKLLHLRSCLTGAALKAVEGITVCAENYPEVVRTLHDRFHRVPEVVESHVSSVLGLRECSEDGTAELTRLHDELNCHFLELRALGKDVDTKLSGFHALLPMIKRKLRPDTLEAWRAFVQDMTDEQITSVAARRGESPIGNRSKSPTKGERFMTTTVHVEPVGKCVMCSGIHSVEKCPRFVNLSVPERWQCIRKRGLCFGCLQKGHRKGNCQQNPVGT</sequence>
<feature type="non-terminal residue" evidence="1">
    <location>
        <position position="256"/>
    </location>
</feature>
<dbReference type="Proteomes" id="UP000054995">
    <property type="component" value="Unassembled WGS sequence"/>
</dbReference>
<keyword evidence="2" id="KW-1185">Reference proteome</keyword>
<gene>
    <name evidence="1" type="ORF">T4D_14328</name>
</gene>
<organism evidence="1 2">
    <name type="scientific">Trichinella pseudospiralis</name>
    <name type="common">Parasitic roundworm</name>
    <dbReference type="NCBI Taxonomy" id="6337"/>
    <lineage>
        <taxon>Eukaryota</taxon>
        <taxon>Metazoa</taxon>
        <taxon>Ecdysozoa</taxon>
        <taxon>Nematoda</taxon>
        <taxon>Enoplea</taxon>
        <taxon>Dorylaimia</taxon>
        <taxon>Trichinellida</taxon>
        <taxon>Trichinellidae</taxon>
        <taxon>Trichinella</taxon>
    </lineage>
</organism>
<comment type="caution">
    <text evidence="1">The sequence shown here is derived from an EMBL/GenBank/DDBJ whole genome shotgun (WGS) entry which is preliminary data.</text>
</comment>
<evidence type="ECO:0000313" key="1">
    <source>
        <dbReference type="EMBL" id="KRY80149.1"/>
    </source>
</evidence>
<dbReference type="EMBL" id="JYDT01000759">
    <property type="protein sequence ID" value="KRY80149.1"/>
    <property type="molecule type" value="Genomic_DNA"/>
</dbReference>